<dbReference type="EMBL" id="CAXKWB010018277">
    <property type="protein sequence ID" value="CAL4120587.1"/>
    <property type="molecule type" value="Genomic_DNA"/>
</dbReference>
<organism evidence="2 3">
    <name type="scientific">Meganyctiphanes norvegica</name>
    <name type="common">Northern krill</name>
    <name type="synonym">Thysanopoda norvegica</name>
    <dbReference type="NCBI Taxonomy" id="48144"/>
    <lineage>
        <taxon>Eukaryota</taxon>
        <taxon>Metazoa</taxon>
        <taxon>Ecdysozoa</taxon>
        <taxon>Arthropoda</taxon>
        <taxon>Crustacea</taxon>
        <taxon>Multicrustacea</taxon>
        <taxon>Malacostraca</taxon>
        <taxon>Eumalacostraca</taxon>
        <taxon>Eucarida</taxon>
        <taxon>Euphausiacea</taxon>
        <taxon>Euphausiidae</taxon>
        <taxon>Meganyctiphanes</taxon>
    </lineage>
</organism>
<protein>
    <submittedName>
        <fullName evidence="2">Uncharacterized protein</fullName>
    </submittedName>
</protein>
<accession>A0AAV2RBR6</accession>
<sequence>MNKLECIQRILEEHLQEDLRCKQCENYSKFFEPEFSRRVYDSVFNWIIDKEEFPKSVIRLDTYLNGLEGFSTNRNFQSVVAFTCLEGLTKRRHNVLNGEWEKVTLIIVKNCSTRCFRISNKDIEIKKDWILKFCSPKLCPNPFLRLEFFRLMNCFQICNDQEPFRASFISTICELHDNHSRLTVDQVPRCSAKDLEYVIKNNSVEIRNILNEDHPDSKRTKIIMSIVKITKMFALLEIERFNIYISLPNQTRRDCPNWNPKFLRFELLYSYLSFCGLWLPFHVSGSRAIKSSIYDLTEFIKIVSNNWIIRECVLDRLRDITNVSLGLNKTTYVDNISGIHNMITEEQNNMLLHFVKAEQRLLPQHLHHRKLHGITPPGVHWLRDWFQIINSDMDTNGNSVEISEEESDEVIDEDSDEEASDEDSNEVID</sequence>
<evidence type="ECO:0000313" key="3">
    <source>
        <dbReference type="Proteomes" id="UP001497623"/>
    </source>
</evidence>
<evidence type="ECO:0000256" key="1">
    <source>
        <dbReference type="SAM" id="MobiDB-lite"/>
    </source>
</evidence>
<gene>
    <name evidence="2" type="ORF">MNOR_LOCUS22076</name>
</gene>
<feature type="compositionally biased region" description="Acidic residues" evidence="1">
    <location>
        <begin position="402"/>
        <end position="429"/>
    </location>
</feature>
<proteinExistence type="predicted"/>
<keyword evidence="3" id="KW-1185">Reference proteome</keyword>
<evidence type="ECO:0000313" key="2">
    <source>
        <dbReference type="EMBL" id="CAL4120587.1"/>
    </source>
</evidence>
<reference evidence="2 3" key="1">
    <citation type="submission" date="2024-05" db="EMBL/GenBank/DDBJ databases">
        <authorList>
            <person name="Wallberg A."/>
        </authorList>
    </citation>
    <scope>NUCLEOTIDE SEQUENCE [LARGE SCALE GENOMIC DNA]</scope>
</reference>
<dbReference type="AlphaFoldDB" id="A0AAV2RBR6"/>
<comment type="caution">
    <text evidence="2">The sequence shown here is derived from an EMBL/GenBank/DDBJ whole genome shotgun (WGS) entry which is preliminary data.</text>
</comment>
<dbReference type="Proteomes" id="UP001497623">
    <property type="component" value="Unassembled WGS sequence"/>
</dbReference>
<name>A0AAV2RBR6_MEGNR</name>
<feature type="region of interest" description="Disordered" evidence="1">
    <location>
        <begin position="396"/>
        <end position="429"/>
    </location>
</feature>